<evidence type="ECO:0000313" key="2">
    <source>
        <dbReference type="EMBL" id="NNG37896.1"/>
    </source>
</evidence>
<feature type="region of interest" description="Disordered" evidence="1">
    <location>
        <begin position="165"/>
        <end position="193"/>
    </location>
</feature>
<name>A0A849AE98_9MICO</name>
<gene>
    <name evidence="2" type="ORF">HJ588_01220</name>
</gene>
<protein>
    <submittedName>
        <fullName evidence="2">Uncharacterized protein</fullName>
    </submittedName>
</protein>
<sequence>MSQSPAATTRGRAARNISWVHTGAREVQVDRTGAVYLHDQPSAAFQSLIERRQPGRLPYTIFGHPQHTFVRTVGPQLRVRTPPMWLQIVHGSNIANSIRGPRISPDVIAERFTIDLGYDAHCRGIRLIPGRIRSFGQLGVTWLRNPTLVPWCAEAMIDRMHGTRVRGVTPAPEPAPIRHPRRLRDRLTRRADR</sequence>
<proteinExistence type="predicted"/>
<dbReference type="EMBL" id="JABENB010000001">
    <property type="protein sequence ID" value="NNG37896.1"/>
    <property type="molecule type" value="Genomic_DNA"/>
</dbReference>
<dbReference type="Proteomes" id="UP000557772">
    <property type="component" value="Unassembled WGS sequence"/>
</dbReference>
<dbReference type="AlphaFoldDB" id="A0A849AE98"/>
<keyword evidence="3" id="KW-1185">Reference proteome</keyword>
<organism evidence="2 3">
    <name type="scientific">Flexivirga aerilata</name>
    <dbReference type="NCBI Taxonomy" id="1656889"/>
    <lineage>
        <taxon>Bacteria</taxon>
        <taxon>Bacillati</taxon>
        <taxon>Actinomycetota</taxon>
        <taxon>Actinomycetes</taxon>
        <taxon>Micrococcales</taxon>
        <taxon>Dermacoccaceae</taxon>
        <taxon>Flexivirga</taxon>
    </lineage>
</organism>
<evidence type="ECO:0000313" key="3">
    <source>
        <dbReference type="Proteomes" id="UP000557772"/>
    </source>
</evidence>
<evidence type="ECO:0000256" key="1">
    <source>
        <dbReference type="SAM" id="MobiDB-lite"/>
    </source>
</evidence>
<accession>A0A849AE98</accession>
<dbReference type="RefSeq" id="WP_171151192.1">
    <property type="nucleotide sequence ID" value="NZ_JABENB010000001.1"/>
</dbReference>
<reference evidence="2 3" key="1">
    <citation type="submission" date="2020-05" db="EMBL/GenBank/DDBJ databases">
        <title>Flexivirga sp. ID2601S isolated from air conditioner.</title>
        <authorList>
            <person name="Kim D.H."/>
        </authorList>
    </citation>
    <scope>NUCLEOTIDE SEQUENCE [LARGE SCALE GENOMIC DNA]</scope>
    <source>
        <strain evidence="2 3">ID2601S</strain>
    </source>
</reference>
<comment type="caution">
    <text evidence="2">The sequence shown here is derived from an EMBL/GenBank/DDBJ whole genome shotgun (WGS) entry which is preliminary data.</text>
</comment>